<dbReference type="OrthoDB" id="263283at2759"/>
<keyword evidence="4" id="KW-1185">Reference proteome</keyword>
<organism evidence="3 4">
    <name type="scientific">Symbiodinium natans</name>
    <dbReference type="NCBI Taxonomy" id="878477"/>
    <lineage>
        <taxon>Eukaryota</taxon>
        <taxon>Sar</taxon>
        <taxon>Alveolata</taxon>
        <taxon>Dinophyceae</taxon>
        <taxon>Suessiales</taxon>
        <taxon>Symbiodiniaceae</taxon>
        <taxon>Symbiodinium</taxon>
    </lineage>
</organism>
<protein>
    <submittedName>
        <fullName evidence="3">JMJD7 protein</fullName>
    </submittedName>
</protein>
<dbReference type="Pfam" id="PF13621">
    <property type="entry name" value="Cupin_8"/>
    <property type="match status" value="1"/>
</dbReference>
<evidence type="ECO:0000313" key="4">
    <source>
        <dbReference type="Proteomes" id="UP000604046"/>
    </source>
</evidence>
<name>A0A812QHI7_9DINO</name>
<dbReference type="PANTHER" id="PTHR12461">
    <property type="entry name" value="HYPOXIA-INDUCIBLE FACTOR 1 ALPHA INHIBITOR-RELATED"/>
    <property type="match status" value="1"/>
</dbReference>
<feature type="region of interest" description="Disordered" evidence="1">
    <location>
        <begin position="676"/>
        <end position="698"/>
    </location>
</feature>
<feature type="region of interest" description="Disordered" evidence="1">
    <location>
        <begin position="832"/>
        <end position="867"/>
    </location>
</feature>
<evidence type="ECO:0000259" key="2">
    <source>
        <dbReference type="PROSITE" id="PS51184"/>
    </source>
</evidence>
<sequence>MLTGSFEAAKVKETITEPPTSAFLQMAVKALVQQAKEELRKTAGEADAALLATFGFLAASVGLEAAVAKEALVKASQGQGRGAVEAAVYQASMTGLIPFELCHQLFRLERDILFRPSSCLPRLELAVRLFHAAGKAKESGARQKAGLLLRQLAFDCPGVAEELTGMGASWLRHPNAAAGQTGLSGDLFAVSAIRLGTRAANYAVWSAANSSTRAAMGRSQHTEVLHAAEVAKKLSPRQCKKKAFKRPPLLTPMKSDPMGCPEVAPGDFATRCLRSHEDARPCVLRGAAADLLRRDFPLERPLARWLEAGGNQTVKVSFPYEGVAGVASLNRIEATSRASQREGANASSEGAPPWTLLRPGNWHMRLADAVAFAERHPSQAIYMNQVMLQDLGAKALRNLRLPSWAKSLKLVQPSLWLTADVALTGFHVDGPENLLVQLAGSKELALLRPSERSKLAYEEMIDAEPKTTLSSDGLASIGSYDFQRRSSGHSAIDVGAEPEDVPRELLESYSQAEGTLCKIEPGDVLYIPAQWHHAVLTEDTPAGSELSEPPAAPEELEPASEPATARRSWPAEVAQRAALLDSPMSPLQAAQSAKWEQTAGLLRDALHAQAAAQAQALQEQQDSYFASRRQLQRDMEVQRMEQTKALKAQQDLHLAKVKELENALQAKENFIRQLQGSHSDSAQAMEKAHQKGLQDGNVSAREQKAYFEKLLQEKGETQRTMQARALRQIFRGPAQDPALILAVQFSAYAASTMGSGMQTTPCPWSEEVGWGLGLRFGYLRAAAPPRSQSSSNRKQLRCTIGIGPTTPSLRKAPRQVLLVLFGDSRGSAAFARGEGGGTAQLRIVPPTPDAPKQARAEHGESEMEPPGLAHERWTHLSVDSKFSPHRDHVLLFGRFTPQDKEEYFRAIREELQVKNVKTHVVDAHSDFGPEATPDLVSARALVAFCTSQIGDMATSTSETSALTYAYEHSHELDLIPVQMCEVWPPVLSGQEGGNLCDFAFGPSCIRVEGSYLDEEGSRHDLKPQQVAENLYRHMQTLGILEEVSMSSKDPRSAISRKSCLVQGSQVLWAALFRDCRARFHRAHSLVSSLVGGLLPALINLNTTHPISPIDLINPAYALRRKP</sequence>
<proteinExistence type="predicted"/>
<dbReference type="EMBL" id="CAJNDS010002247">
    <property type="protein sequence ID" value="CAE7391505.1"/>
    <property type="molecule type" value="Genomic_DNA"/>
</dbReference>
<evidence type="ECO:0000256" key="1">
    <source>
        <dbReference type="SAM" id="MobiDB-lite"/>
    </source>
</evidence>
<feature type="region of interest" description="Disordered" evidence="1">
    <location>
        <begin position="539"/>
        <end position="570"/>
    </location>
</feature>
<comment type="caution">
    <text evidence="3">The sequence shown here is derived from an EMBL/GenBank/DDBJ whole genome shotgun (WGS) entry which is preliminary data.</text>
</comment>
<dbReference type="AlphaFoldDB" id="A0A812QHI7"/>
<feature type="domain" description="JmjC" evidence="2">
    <location>
        <begin position="384"/>
        <end position="582"/>
    </location>
</feature>
<feature type="compositionally biased region" description="Basic and acidic residues" evidence="1">
    <location>
        <begin position="852"/>
        <end position="861"/>
    </location>
</feature>
<gene>
    <name evidence="3" type="primary">JMJD7</name>
    <name evidence="3" type="ORF">SNAT2548_LOCUS21338</name>
</gene>
<dbReference type="Proteomes" id="UP000604046">
    <property type="component" value="Unassembled WGS sequence"/>
</dbReference>
<evidence type="ECO:0000313" key="3">
    <source>
        <dbReference type="EMBL" id="CAE7391505.1"/>
    </source>
</evidence>
<dbReference type="SMART" id="SM00558">
    <property type="entry name" value="JmjC"/>
    <property type="match status" value="1"/>
</dbReference>
<dbReference type="SUPFAM" id="SSF51197">
    <property type="entry name" value="Clavaminate synthase-like"/>
    <property type="match status" value="1"/>
</dbReference>
<dbReference type="InterPro" id="IPR041667">
    <property type="entry name" value="Cupin_8"/>
</dbReference>
<dbReference type="PROSITE" id="PS51184">
    <property type="entry name" value="JMJC"/>
    <property type="match status" value="1"/>
</dbReference>
<reference evidence="3" key="1">
    <citation type="submission" date="2021-02" db="EMBL/GenBank/DDBJ databases">
        <authorList>
            <person name="Dougan E. K."/>
            <person name="Rhodes N."/>
            <person name="Thang M."/>
            <person name="Chan C."/>
        </authorList>
    </citation>
    <scope>NUCLEOTIDE SEQUENCE</scope>
</reference>
<dbReference type="PANTHER" id="PTHR12461:SF105">
    <property type="entry name" value="HYPOXIA-INDUCIBLE FACTOR 1-ALPHA INHIBITOR"/>
    <property type="match status" value="1"/>
</dbReference>
<dbReference type="InterPro" id="IPR003347">
    <property type="entry name" value="JmjC_dom"/>
</dbReference>
<accession>A0A812QHI7</accession>
<dbReference type="Gene3D" id="2.60.120.650">
    <property type="entry name" value="Cupin"/>
    <property type="match status" value="1"/>
</dbReference>